<dbReference type="Proteomes" id="UP001177023">
    <property type="component" value="Unassembled WGS sequence"/>
</dbReference>
<feature type="transmembrane region" description="Helical" evidence="1">
    <location>
        <begin position="29"/>
        <end position="51"/>
    </location>
</feature>
<comment type="caution">
    <text evidence="3">The sequence shown here is derived from an EMBL/GenBank/DDBJ whole genome shotgun (WGS) entry which is preliminary data.</text>
</comment>
<evidence type="ECO:0000256" key="2">
    <source>
        <dbReference type="SAM" id="SignalP"/>
    </source>
</evidence>
<evidence type="ECO:0000313" key="3">
    <source>
        <dbReference type="EMBL" id="CAJ0565851.1"/>
    </source>
</evidence>
<evidence type="ECO:0000313" key="4">
    <source>
        <dbReference type="Proteomes" id="UP001177023"/>
    </source>
</evidence>
<dbReference type="EMBL" id="CATQJA010001115">
    <property type="protein sequence ID" value="CAJ0565851.1"/>
    <property type="molecule type" value="Genomic_DNA"/>
</dbReference>
<gene>
    <name evidence="3" type="ORF">MSPICULIGERA_LOCUS4478</name>
</gene>
<protein>
    <submittedName>
        <fullName evidence="3">Uncharacterized protein</fullName>
    </submittedName>
</protein>
<evidence type="ECO:0000256" key="1">
    <source>
        <dbReference type="SAM" id="Phobius"/>
    </source>
</evidence>
<organism evidence="3 4">
    <name type="scientific">Mesorhabditis spiculigera</name>
    <dbReference type="NCBI Taxonomy" id="96644"/>
    <lineage>
        <taxon>Eukaryota</taxon>
        <taxon>Metazoa</taxon>
        <taxon>Ecdysozoa</taxon>
        <taxon>Nematoda</taxon>
        <taxon>Chromadorea</taxon>
        <taxon>Rhabditida</taxon>
        <taxon>Rhabditina</taxon>
        <taxon>Rhabditomorpha</taxon>
        <taxon>Rhabditoidea</taxon>
        <taxon>Rhabditidae</taxon>
        <taxon>Mesorhabditinae</taxon>
        <taxon>Mesorhabditis</taxon>
    </lineage>
</organism>
<dbReference type="AlphaFoldDB" id="A0AA36CBF0"/>
<keyword evidence="1" id="KW-0812">Transmembrane</keyword>
<keyword evidence="4" id="KW-1185">Reference proteome</keyword>
<name>A0AA36CBF0_9BILA</name>
<reference evidence="3" key="1">
    <citation type="submission" date="2023-06" db="EMBL/GenBank/DDBJ databases">
        <authorList>
            <person name="Delattre M."/>
        </authorList>
    </citation>
    <scope>NUCLEOTIDE SEQUENCE</scope>
    <source>
        <strain evidence="3">AF72</strain>
    </source>
</reference>
<feature type="chain" id="PRO_5041454540" evidence="2">
    <location>
        <begin position="16"/>
        <end position="140"/>
    </location>
</feature>
<feature type="non-terminal residue" evidence="3">
    <location>
        <position position="1"/>
    </location>
</feature>
<keyword evidence="1" id="KW-0472">Membrane</keyword>
<proteinExistence type="predicted"/>
<feature type="signal peptide" evidence="2">
    <location>
        <begin position="1"/>
        <end position="15"/>
    </location>
</feature>
<keyword evidence="1" id="KW-1133">Transmembrane helix</keyword>
<accession>A0AA36CBF0</accession>
<keyword evidence="2" id="KW-0732">Signal</keyword>
<sequence>MKWWLLLLFPARAAAWYWSIGDGNMMAVIMMASLGPILIITAVLFLCYFACAKTWCEYCASEGKVDDSNYHDWANGRWARRQLGREAPVPNLGVPVRPKLLPPAYTESTQRPQSPGKRHRITPTRLLLIIRLVCQLSEQS</sequence>